<dbReference type="AlphaFoldDB" id="A0A7K3TGW8"/>
<evidence type="ECO:0000259" key="4">
    <source>
        <dbReference type="PROSITE" id="PS51755"/>
    </source>
</evidence>
<feature type="region of interest" description="Disordered" evidence="3">
    <location>
        <begin position="43"/>
        <end position="80"/>
    </location>
</feature>
<dbReference type="OrthoDB" id="3232427at2"/>
<dbReference type="GO" id="GO:0000160">
    <property type="term" value="P:phosphorelay signal transduction system"/>
    <property type="evidence" value="ECO:0007669"/>
    <property type="project" value="InterPro"/>
</dbReference>
<dbReference type="InterPro" id="IPR016032">
    <property type="entry name" value="Sig_transdc_resp-reg_C-effctor"/>
</dbReference>
<dbReference type="InterPro" id="IPR036388">
    <property type="entry name" value="WH-like_DNA-bd_sf"/>
</dbReference>
<protein>
    <recommendedName>
        <fullName evidence="4">OmpR/PhoB-type domain-containing protein</fullName>
    </recommendedName>
</protein>
<comment type="caution">
    <text evidence="5">The sequence shown here is derived from an EMBL/GenBank/DDBJ whole genome shotgun (WGS) entry which is preliminary data.</text>
</comment>
<dbReference type="EMBL" id="WHZY01000005">
    <property type="protein sequence ID" value="NEG78302.1"/>
    <property type="molecule type" value="Genomic_DNA"/>
</dbReference>
<sequence>MMEVLFVSDDLPLAQAVRRVLEANGHACTLMTGDGRVLRDEAAETTDGGTAEAPVSPNGTDAASEDAAAGPTDPSAPISPDLVIVDDSSRGWTSERFATLMAGYPHARSLLLVQSAVDGTSTPPDGDGLEPDAVLRMPFSNAELVAHVASLRPDAKASRLLIHGDLTLDLGSGRAYYGESRKPLPLSPREFATLKTLIEADGRFLTFDELGRAVCGTGFFGYHDIMNNVLYSLTRKLRRLGFFVTQRGKSYRIL</sequence>
<feature type="DNA-binding region" description="OmpR/PhoB-type" evidence="2">
    <location>
        <begin position="158"/>
        <end position="254"/>
    </location>
</feature>
<dbReference type="InterPro" id="IPR011006">
    <property type="entry name" value="CheY-like_superfamily"/>
</dbReference>
<evidence type="ECO:0000313" key="5">
    <source>
        <dbReference type="EMBL" id="NEG78302.1"/>
    </source>
</evidence>
<dbReference type="Pfam" id="PF00486">
    <property type="entry name" value="Trans_reg_C"/>
    <property type="match status" value="1"/>
</dbReference>
<evidence type="ECO:0000256" key="3">
    <source>
        <dbReference type="SAM" id="MobiDB-lite"/>
    </source>
</evidence>
<dbReference type="SMART" id="SM00862">
    <property type="entry name" value="Trans_reg_C"/>
    <property type="match status" value="1"/>
</dbReference>
<dbReference type="CDD" id="cd00383">
    <property type="entry name" value="trans_reg_C"/>
    <property type="match status" value="1"/>
</dbReference>
<evidence type="ECO:0000256" key="1">
    <source>
        <dbReference type="ARBA" id="ARBA00023125"/>
    </source>
</evidence>
<evidence type="ECO:0000256" key="2">
    <source>
        <dbReference type="PROSITE-ProRule" id="PRU01091"/>
    </source>
</evidence>
<dbReference type="SUPFAM" id="SSF52172">
    <property type="entry name" value="CheY-like"/>
    <property type="match status" value="1"/>
</dbReference>
<accession>A0A7K3TGW8</accession>
<dbReference type="GO" id="GO:0003677">
    <property type="term" value="F:DNA binding"/>
    <property type="evidence" value="ECO:0007669"/>
    <property type="project" value="UniProtKB-UniRule"/>
</dbReference>
<keyword evidence="1 2" id="KW-0238">DNA-binding</keyword>
<reference evidence="5 6" key="1">
    <citation type="submission" date="2019-10" db="EMBL/GenBank/DDBJ databases">
        <title>Bifidobacterium from non-human primates.</title>
        <authorList>
            <person name="Modesto M."/>
        </authorList>
    </citation>
    <scope>NUCLEOTIDE SEQUENCE [LARGE SCALE GENOMIC DNA]</scope>
    <source>
        <strain evidence="5 6">TREC</strain>
    </source>
</reference>
<proteinExistence type="predicted"/>
<dbReference type="PROSITE" id="PS51755">
    <property type="entry name" value="OMPR_PHOB"/>
    <property type="match status" value="1"/>
</dbReference>
<dbReference type="Proteomes" id="UP000469763">
    <property type="component" value="Unassembled WGS sequence"/>
</dbReference>
<feature type="domain" description="OmpR/PhoB-type" evidence="4">
    <location>
        <begin position="158"/>
        <end position="254"/>
    </location>
</feature>
<organism evidence="5 6">
    <name type="scientific">Bifidobacterium avesanii</name>
    <dbReference type="NCBI Taxonomy" id="1798157"/>
    <lineage>
        <taxon>Bacteria</taxon>
        <taxon>Bacillati</taxon>
        <taxon>Actinomycetota</taxon>
        <taxon>Actinomycetes</taxon>
        <taxon>Bifidobacteriales</taxon>
        <taxon>Bifidobacteriaceae</taxon>
        <taxon>Bifidobacterium</taxon>
    </lineage>
</organism>
<evidence type="ECO:0000313" key="6">
    <source>
        <dbReference type="Proteomes" id="UP000469763"/>
    </source>
</evidence>
<name>A0A7K3TGW8_9BIFI</name>
<dbReference type="SUPFAM" id="SSF46894">
    <property type="entry name" value="C-terminal effector domain of the bipartite response regulators"/>
    <property type="match status" value="1"/>
</dbReference>
<dbReference type="RefSeq" id="WP_152349935.1">
    <property type="nucleotide sequence ID" value="NZ_WBSN01000004.1"/>
</dbReference>
<keyword evidence="6" id="KW-1185">Reference proteome</keyword>
<gene>
    <name evidence="5" type="ORF">GFD22_04825</name>
</gene>
<dbReference type="GO" id="GO:0006355">
    <property type="term" value="P:regulation of DNA-templated transcription"/>
    <property type="evidence" value="ECO:0007669"/>
    <property type="project" value="InterPro"/>
</dbReference>
<dbReference type="Gene3D" id="1.10.10.10">
    <property type="entry name" value="Winged helix-like DNA-binding domain superfamily/Winged helix DNA-binding domain"/>
    <property type="match status" value="1"/>
</dbReference>
<dbReference type="InterPro" id="IPR001867">
    <property type="entry name" value="OmpR/PhoB-type_DNA-bd"/>
</dbReference>